<dbReference type="AlphaFoldDB" id="A0AAV9HMC0"/>
<dbReference type="Proteomes" id="UP001321749">
    <property type="component" value="Unassembled WGS sequence"/>
</dbReference>
<evidence type="ECO:0000313" key="4">
    <source>
        <dbReference type="Proteomes" id="UP001321749"/>
    </source>
</evidence>
<feature type="compositionally biased region" description="Polar residues" evidence="1">
    <location>
        <begin position="1"/>
        <end position="14"/>
    </location>
</feature>
<accession>A0AAV9HMC0</accession>
<feature type="domain" description="ASX DEUBAD" evidence="2">
    <location>
        <begin position="14"/>
        <end position="140"/>
    </location>
</feature>
<protein>
    <submittedName>
        <fullName evidence="3">ASX homology domain-containing protein</fullName>
    </submittedName>
</protein>
<dbReference type="Pfam" id="PF13919">
    <property type="entry name" value="ASXH"/>
    <property type="match status" value="1"/>
</dbReference>
<reference evidence="3" key="1">
    <citation type="journal article" date="2023" name="Mol. Phylogenet. Evol.">
        <title>Genome-scale phylogeny and comparative genomics of the fungal order Sordariales.</title>
        <authorList>
            <person name="Hensen N."/>
            <person name="Bonometti L."/>
            <person name="Westerberg I."/>
            <person name="Brannstrom I.O."/>
            <person name="Guillou S."/>
            <person name="Cros-Aarteil S."/>
            <person name="Calhoun S."/>
            <person name="Haridas S."/>
            <person name="Kuo A."/>
            <person name="Mondo S."/>
            <person name="Pangilinan J."/>
            <person name="Riley R."/>
            <person name="LaButti K."/>
            <person name="Andreopoulos B."/>
            <person name="Lipzen A."/>
            <person name="Chen C."/>
            <person name="Yan M."/>
            <person name="Daum C."/>
            <person name="Ng V."/>
            <person name="Clum A."/>
            <person name="Steindorff A."/>
            <person name="Ohm R.A."/>
            <person name="Martin F."/>
            <person name="Silar P."/>
            <person name="Natvig D.O."/>
            <person name="Lalanne C."/>
            <person name="Gautier V."/>
            <person name="Ament-Velasquez S.L."/>
            <person name="Kruys A."/>
            <person name="Hutchinson M.I."/>
            <person name="Powell A.J."/>
            <person name="Barry K."/>
            <person name="Miller A.N."/>
            <person name="Grigoriev I.V."/>
            <person name="Debuchy R."/>
            <person name="Gladieux P."/>
            <person name="Hiltunen Thoren M."/>
            <person name="Johannesson H."/>
        </authorList>
    </citation>
    <scope>NUCLEOTIDE SEQUENCE</scope>
    <source>
        <strain evidence="3">PSN324</strain>
    </source>
</reference>
<evidence type="ECO:0000313" key="3">
    <source>
        <dbReference type="EMBL" id="KAK4460221.1"/>
    </source>
</evidence>
<feature type="region of interest" description="Disordered" evidence="1">
    <location>
        <begin position="1"/>
        <end position="27"/>
    </location>
</feature>
<reference evidence="3" key="2">
    <citation type="submission" date="2023-06" db="EMBL/GenBank/DDBJ databases">
        <authorList>
            <consortium name="Lawrence Berkeley National Laboratory"/>
            <person name="Mondo S.J."/>
            <person name="Hensen N."/>
            <person name="Bonometti L."/>
            <person name="Westerberg I."/>
            <person name="Brannstrom I.O."/>
            <person name="Guillou S."/>
            <person name="Cros-Aarteil S."/>
            <person name="Calhoun S."/>
            <person name="Haridas S."/>
            <person name="Kuo A."/>
            <person name="Pangilinan J."/>
            <person name="Riley R."/>
            <person name="Labutti K."/>
            <person name="Andreopoulos B."/>
            <person name="Lipzen A."/>
            <person name="Chen C."/>
            <person name="Yanf M."/>
            <person name="Daum C."/>
            <person name="Ng V."/>
            <person name="Clum A."/>
            <person name="Steindorff A."/>
            <person name="Ohm R."/>
            <person name="Martin F."/>
            <person name="Silar P."/>
            <person name="Natvig D."/>
            <person name="Lalanne C."/>
            <person name="Gautier V."/>
            <person name="Ament-Velasquez S.L."/>
            <person name="Kruys A."/>
            <person name="Hutchinson M.I."/>
            <person name="Powell A.J."/>
            <person name="Barry K."/>
            <person name="Miller A.N."/>
            <person name="Grigoriev I.V."/>
            <person name="Debuchy R."/>
            <person name="Gladieux P."/>
            <person name="Thoren M.H."/>
            <person name="Johannesson H."/>
        </authorList>
    </citation>
    <scope>NUCLEOTIDE SEQUENCE</scope>
    <source>
        <strain evidence="3">PSN324</strain>
    </source>
</reference>
<dbReference type="EMBL" id="MU865017">
    <property type="protein sequence ID" value="KAK4460221.1"/>
    <property type="molecule type" value="Genomic_DNA"/>
</dbReference>
<feature type="non-terminal residue" evidence="3">
    <location>
        <position position="144"/>
    </location>
</feature>
<proteinExistence type="predicted"/>
<organism evidence="3 4">
    <name type="scientific">Cladorrhinum samala</name>
    <dbReference type="NCBI Taxonomy" id="585594"/>
    <lineage>
        <taxon>Eukaryota</taxon>
        <taxon>Fungi</taxon>
        <taxon>Dikarya</taxon>
        <taxon>Ascomycota</taxon>
        <taxon>Pezizomycotina</taxon>
        <taxon>Sordariomycetes</taxon>
        <taxon>Sordariomycetidae</taxon>
        <taxon>Sordariales</taxon>
        <taxon>Podosporaceae</taxon>
        <taxon>Cladorrhinum</taxon>
    </lineage>
</organism>
<comment type="caution">
    <text evidence="3">The sequence shown here is derived from an EMBL/GenBank/DDBJ whole genome shotgun (WGS) entry which is preliminary data.</text>
</comment>
<evidence type="ECO:0000256" key="1">
    <source>
        <dbReference type="SAM" id="MobiDB-lite"/>
    </source>
</evidence>
<evidence type="ECO:0000259" key="2">
    <source>
        <dbReference type="Pfam" id="PF13919"/>
    </source>
</evidence>
<gene>
    <name evidence="3" type="ORF">QBC42DRAFT_143992</name>
</gene>
<keyword evidence="4" id="KW-1185">Reference proteome</keyword>
<name>A0AAV9HMC0_9PEZI</name>
<feature type="non-terminal residue" evidence="3">
    <location>
        <position position="1"/>
    </location>
</feature>
<sequence length="144" mass="16355">SPTKRGSRNPSSVSAKRKAKWSAPAVYTSEKSPLRKADLRAMLLNPRAWAVLPPEARAKILAKLPSQEHILDAGTENARPNIASLMNDNNFRHDCARYTENIGAGRHDPEWLRQAWIAQKKHMRGDFDEVEREDFKSQWGVELP</sequence>
<dbReference type="InterPro" id="IPR028020">
    <property type="entry name" value="ASX_DEUBAD_dom"/>
</dbReference>